<dbReference type="EMBL" id="CP042906">
    <property type="protein sequence ID" value="QEX15357.1"/>
    <property type="molecule type" value="Genomic_DNA"/>
</dbReference>
<keyword evidence="3" id="KW-1185">Reference proteome</keyword>
<accession>A0A5J6MEB6</accession>
<dbReference type="PANTHER" id="PTHR43283:SF7">
    <property type="entry name" value="BETA-LACTAMASE-RELATED DOMAIN-CONTAINING PROTEIN"/>
    <property type="match status" value="1"/>
</dbReference>
<dbReference type="RefSeq" id="WP_151175815.1">
    <property type="nucleotide sequence ID" value="NZ_CP042906.1"/>
</dbReference>
<dbReference type="KEGG" id="htq:FRZ44_06400"/>
<feature type="domain" description="Beta-lactamase-related" evidence="1">
    <location>
        <begin position="92"/>
        <end position="382"/>
    </location>
</feature>
<gene>
    <name evidence="2" type="ORF">FRZ44_06400</name>
</gene>
<dbReference type="SUPFAM" id="SSF56601">
    <property type="entry name" value="beta-lactamase/transpeptidase-like"/>
    <property type="match status" value="1"/>
</dbReference>
<proteinExistence type="predicted"/>
<organism evidence="2 3">
    <name type="scientific">Hypericibacter terrae</name>
    <dbReference type="NCBI Taxonomy" id="2602015"/>
    <lineage>
        <taxon>Bacteria</taxon>
        <taxon>Pseudomonadati</taxon>
        <taxon>Pseudomonadota</taxon>
        <taxon>Alphaproteobacteria</taxon>
        <taxon>Rhodospirillales</taxon>
        <taxon>Dongiaceae</taxon>
        <taxon>Hypericibacter</taxon>
    </lineage>
</organism>
<dbReference type="InterPro" id="IPR050789">
    <property type="entry name" value="Diverse_Enzym_Activities"/>
</dbReference>
<dbReference type="OrthoDB" id="9814204at2"/>
<dbReference type="InterPro" id="IPR012338">
    <property type="entry name" value="Beta-lactam/transpept-like"/>
</dbReference>
<dbReference type="PANTHER" id="PTHR43283">
    <property type="entry name" value="BETA-LACTAMASE-RELATED"/>
    <property type="match status" value="1"/>
</dbReference>
<evidence type="ECO:0000313" key="3">
    <source>
        <dbReference type="Proteomes" id="UP000326202"/>
    </source>
</evidence>
<keyword evidence="2" id="KW-0378">Hydrolase</keyword>
<name>A0A5J6MEB6_9PROT</name>
<reference evidence="2 3" key="1">
    <citation type="submission" date="2019-08" db="EMBL/GenBank/DDBJ databases">
        <title>Hyperibacter terrae gen. nov., sp. nov. and Hyperibacter viscosus sp. nov., two new members in the family Rhodospirillaceae isolated from the rhizosphere of Hypericum perforatum.</title>
        <authorList>
            <person name="Noviana Z."/>
        </authorList>
    </citation>
    <scope>NUCLEOTIDE SEQUENCE [LARGE SCALE GENOMIC DNA]</scope>
    <source>
        <strain evidence="2 3">R5913</strain>
    </source>
</reference>
<dbReference type="AlphaFoldDB" id="A0A5J6MEB6"/>
<sequence>MTQTRLMQALPSDADHQVTLANWRLPPFSRWAFHHVREVLPTANIAGGGAGAAFRRSERKIAQVAFQGADGKEWNIGRLLSETFTDGFILLQRGRVLSEWYDAGQTPESPHIVFSVSKSISGTLAGILVDRGQLDPDAPVTRYIPEAAGSAYGDCTVRHVLDMTVSIDFEENYLDPHGVFGRYRLATGWNPLPEGTRPTDLRGFLVTLKRAQRAHGSLFHYVSPNSDLLGWILERASGVNYAQLLSDAIWKPMGAEQDAYVTVDRLGAPRSAGGICVTLRDLARFGEMMRLRGLVDGRQVVPGGWVDDITQNGDPKPWQISEAGKLFAPKGRYRSKWYIMGYPSGAYCAVGIHGQWIYVDPAADMVIAKQSSQPLPVDVPMDTLLLAGFDALGRWLEKTA</sequence>
<protein>
    <submittedName>
        <fullName evidence="2">6-aminohexanoate-dimer hydrolase</fullName>
    </submittedName>
</protein>
<dbReference type="InterPro" id="IPR001466">
    <property type="entry name" value="Beta-lactam-related"/>
</dbReference>
<dbReference type="Proteomes" id="UP000326202">
    <property type="component" value="Chromosome"/>
</dbReference>
<dbReference type="GO" id="GO:0016787">
    <property type="term" value="F:hydrolase activity"/>
    <property type="evidence" value="ECO:0007669"/>
    <property type="project" value="UniProtKB-KW"/>
</dbReference>
<dbReference type="Pfam" id="PF00144">
    <property type="entry name" value="Beta-lactamase"/>
    <property type="match status" value="1"/>
</dbReference>
<evidence type="ECO:0000259" key="1">
    <source>
        <dbReference type="Pfam" id="PF00144"/>
    </source>
</evidence>
<evidence type="ECO:0000313" key="2">
    <source>
        <dbReference type="EMBL" id="QEX15357.1"/>
    </source>
</evidence>
<dbReference type="Gene3D" id="3.40.710.10">
    <property type="entry name" value="DD-peptidase/beta-lactamase superfamily"/>
    <property type="match status" value="1"/>
</dbReference>